<evidence type="ECO:0000256" key="4">
    <source>
        <dbReference type="ARBA" id="ARBA00022807"/>
    </source>
</evidence>
<dbReference type="Pfam" id="PF00877">
    <property type="entry name" value="NLPC_P60"/>
    <property type="match status" value="1"/>
</dbReference>
<feature type="domain" description="NlpC/P60" evidence="5">
    <location>
        <begin position="51"/>
        <end position="175"/>
    </location>
</feature>
<evidence type="ECO:0000313" key="6">
    <source>
        <dbReference type="EMBL" id="BDQ38511.1"/>
    </source>
</evidence>
<dbReference type="SUPFAM" id="SSF54001">
    <property type="entry name" value="Cysteine proteinases"/>
    <property type="match status" value="1"/>
</dbReference>
<dbReference type="Proteomes" id="UP001317742">
    <property type="component" value="Chromosome"/>
</dbReference>
<keyword evidence="3" id="KW-0378">Hydrolase</keyword>
<reference evidence="6 7" key="1">
    <citation type="submission" date="2022-08" db="EMBL/GenBank/DDBJ databases">
        <title>Genome Sequence of the sulphate-reducing bacterium, Pseudodesulfovibrio sp. SYK.</title>
        <authorList>
            <person name="Kondo R."/>
            <person name="Kataoka T."/>
        </authorList>
    </citation>
    <scope>NUCLEOTIDE SEQUENCE [LARGE SCALE GENOMIC DNA]</scope>
    <source>
        <strain evidence="6 7">SYK</strain>
    </source>
</reference>
<evidence type="ECO:0000256" key="3">
    <source>
        <dbReference type="ARBA" id="ARBA00022801"/>
    </source>
</evidence>
<evidence type="ECO:0000256" key="1">
    <source>
        <dbReference type="ARBA" id="ARBA00007074"/>
    </source>
</evidence>
<proteinExistence type="inferred from homology"/>
<keyword evidence="4" id="KW-0788">Thiol protease</keyword>
<dbReference type="PROSITE" id="PS51935">
    <property type="entry name" value="NLPC_P60"/>
    <property type="match status" value="1"/>
</dbReference>
<name>A0ABN6S9L2_9BACT</name>
<keyword evidence="2" id="KW-0645">Protease</keyword>
<evidence type="ECO:0000313" key="7">
    <source>
        <dbReference type="Proteomes" id="UP001317742"/>
    </source>
</evidence>
<evidence type="ECO:0000256" key="2">
    <source>
        <dbReference type="ARBA" id="ARBA00022670"/>
    </source>
</evidence>
<gene>
    <name evidence="6" type="ORF">SYK_28710</name>
</gene>
<organism evidence="6 7">
    <name type="scientific">Pseudodesulfovibrio nedwellii</name>
    <dbReference type="NCBI Taxonomy" id="2973072"/>
    <lineage>
        <taxon>Bacteria</taxon>
        <taxon>Pseudomonadati</taxon>
        <taxon>Thermodesulfobacteriota</taxon>
        <taxon>Desulfovibrionia</taxon>
        <taxon>Desulfovibrionales</taxon>
        <taxon>Desulfovibrionaceae</taxon>
    </lineage>
</organism>
<accession>A0ABN6S9L2</accession>
<dbReference type="InterPro" id="IPR051202">
    <property type="entry name" value="Peptidase_C40"/>
</dbReference>
<evidence type="ECO:0000259" key="5">
    <source>
        <dbReference type="PROSITE" id="PS51935"/>
    </source>
</evidence>
<dbReference type="EMBL" id="AP026709">
    <property type="protein sequence ID" value="BDQ38511.1"/>
    <property type="molecule type" value="Genomic_DNA"/>
</dbReference>
<dbReference type="PANTHER" id="PTHR47053:SF1">
    <property type="entry name" value="MUREIN DD-ENDOPEPTIDASE MEPH-RELATED"/>
    <property type="match status" value="1"/>
</dbReference>
<dbReference type="Gene3D" id="3.90.1720.10">
    <property type="entry name" value="endopeptidase domain like (from Nostoc punctiforme)"/>
    <property type="match status" value="1"/>
</dbReference>
<keyword evidence="7" id="KW-1185">Reference proteome</keyword>
<comment type="similarity">
    <text evidence="1">Belongs to the peptidase C40 family.</text>
</comment>
<dbReference type="PANTHER" id="PTHR47053">
    <property type="entry name" value="MUREIN DD-ENDOPEPTIDASE MEPH-RELATED"/>
    <property type="match status" value="1"/>
</dbReference>
<sequence>MGDAMKTHSMARPFLLLLAVCLLAVTTLSGCGTKSPTPVSPDSVVHSQPASPKAASIIRTALVLVGYPYKWGGHMPETGFDCSGLIWFVYRQNGINLPRVSWQQFGTGTSIKRNDIRPGDLVFYDVKKTGKSLHVGIVTDRATFVHAPSSGKQVMESSLNSPYWAQHYLGARRVL</sequence>
<protein>
    <recommendedName>
        <fullName evidence="5">NlpC/P60 domain-containing protein</fullName>
    </recommendedName>
</protein>
<dbReference type="PROSITE" id="PS51257">
    <property type="entry name" value="PROKAR_LIPOPROTEIN"/>
    <property type="match status" value="1"/>
</dbReference>
<dbReference type="InterPro" id="IPR000064">
    <property type="entry name" value="NLP_P60_dom"/>
</dbReference>
<dbReference type="RefSeq" id="WP_281761008.1">
    <property type="nucleotide sequence ID" value="NZ_AP026709.1"/>
</dbReference>
<dbReference type="InterPro" id="IPR038765">
    <property type="entry name" value="Papain-like_cys_pep_sf"/>
</dbReference>